<dbReference type="SMART" id="SM00470">
    <property type="entry name" value="ParB"/>
    <property type="match status" value="1"/>
</dbReference>
<comment type="similarity">
    <text evidence="1">Belongs to the ParB family.</text>
</comment>
<dbReference type="InterPro" id="IPR040873">
    <property type="entry name" value="SoPB_HTH"/>
</dbReference>
<comment type="caution">
    <text evidence="4">The sequence shown here is derived from an EMBL/GenBank/DDBJ whole genome shotgun (WGS) entry which is preliminary data.</text>
</comment>
<dbReference type="InterPro" id="IPR050336">
    <property type="entry name" value="Chromosome_partition/occlusion"/>
</dbReference>
<dbReference type="InterPro" id="IPR036086">
    <property type="entry name" value="ParB/Sulfiredoxin_sf"/>
</dbReference>
<dbReference type="NCBIfam" id="TIGR00180">
    <property type="entry name" value="parB_part"/>
    <property type="match status" value="1"/>
</dbReference>
<sequence length="336" mass="37757">MSGKNKSFAEGLAAGLVPGGDAPRARGQMGSILSGRENRIAQLASGAIVQRTHELVDPARCRLWAGHNRDYALLNEQRCADLIESLKSQGRQEVPAIVRRVRGDADYDFEIICGARRHWSVSWLRAHNYPEFRFLVEPRELTDEEAFRLADLENRAREDITDFERARDYLKALEGYYEGHQGRMAERLNVSQSWLSRYLDLARLPDDLMAAFPDPHALRIKHVTMLKPLLKPEDQRKRVALRAAELAQQWQQGAGGLPVVDIIRDLANAATGAPRKTGSPKRTGSENILHNADGKPILKIDRHTPKQMTLTLLPRGGGTREDAEKALLTLVRDLWA</sequence>
<evidence type="ECO:0000259" key="3">
    <source>
        <dbReference type="SMART" id="SM00470"/>
    </source>
</evidence>
<dbReference type="Pfam" id="PF18090">
    <property type="entry name" value="SoPB_HTH"/>
    <property type="match status" value="1"/>
</dbReference>
<evidence type="ECO:0000313" key="5">
    <source>
        <dbReference type="Proteomes" id="UP001597203"/>
    </source>
</evidence>
<evidence type="ECO:0000256" key="2">
    <source>
        <dbReference type="SAM" id="MobiDB-lite"/>
    </source>
</evidence>
<proteinExistence type="inferred from homology"/>
<feature type="domain" description="ParB-like N-terminal" evidence="3">
    <location>
        <begin position="54"/>
        <end position="155"/>
    </location>
</feature>
<dbReference type="InterPro" id="IPR037972">
    <property type="entry name" value="RepB_N"/>
</dbReference>
<evidence type="ECO:0000313" key="4">
    <source>
        <dbReference type="EMBL" id="MFD1105354.1"/>
    </source>
</evidence>
<name>A0ABW3P234_9SPHN</name>
<dbReference type="RefSeq" id="WP_380911139.1">
    <property type="nucleotide sequence ID" value="NZ_JBHTLS010000123.1"/>
</dbReference>
<dbReference type="EMBL" id="JBHTLS010000123">
    <property type="protein sequence ID" value="MFD1105354.1"/>
    <property type="molecule type" value="Genomic_DNA"/>
</dbReference>
<organism evidence="4 5">
    <name type="scientific">Sphingobium olei</name>
    <dbReference type="NCBI Taxonomy" id="420955"/>
    <lineage>
        <taxon>Bacteria</taxon>
        <taxon>Pseudomonadati</taxon>
        <taxon>Pseudomonadota</taxon>
        <taxon>Alphaproteobacteria</taxon>
        <taxon>Sphingomonadales</taxon>
        <taxon>Sphingomonadaceae</taxon>
        <taxon>Sphingobium</taxon>
    </lineage>
</organism>
<evidence type="ECO:0000256" key="1">
    <source>
        <dbReference type="ARBA" id="ARBA00006295"/>
    </source>
</evidence>
<dbReference type="InterPro" id="IPR003115">
    <property type="entry name" value="ParB_N"/>
</dbReference>
<protein>
    <submittedName>
        <fullName evidence="4">ParB/RepB/Spo0J family partition protein</fullName>
    </submittedName>
</protein>
<dbReference type="CDD" id="cd16405">
    <property type="entry name" value="RepB_like_N"/>
    <property type="match status" value="1"/>
</dbReference>
<reference evidence="5" key="1">
    <citation type="journal article" date="2019" name="Int. J. Syst. Evol. Microbiol.">
        <title>The Global Catalogue of Microorganisms (GCM) 10K type strain sequencing project: providing services to taxonomists for standard genome sequencing and annotation.</title>
        <authorList>
            <consortium name="The Broad Institute Genomics Platform"/>
            <consortium name="The Broad Institute Genome Sequencing Center for Infectious Disease"/>
            <person name="Wu L."/>
            <person name="Ma J."/>
        </authorList>
    </citation>
    <scope>NUCLEOTIDE SEQUENCE [LARGE SCALE GENOMIC DNA]</scope>
    <source>
        <strain evidence="5">CCUG 54329</strain>
    </source>
</reference>
<dbReference type="PANTHER" id="PTHR33375">
    <property type="entry name" value="CHROMOSOME-PARTITIONING PROTEIN PARB-RELATED"/>
    <property type="match status" value="1"/>
</dbReference>
<dbReference type="PANTHER" id="PTHR33375:SF1">
    <property type="entry name" value="CHROMOSOME-PARTITIONING PROTEIN PARB-RELATED"/>
    <property type="match status" value="1"/>
</dbReference>
<dbReference type="SUPFAM" id="SSF110849">
    <property type="entry name" value="ParB/Sulfiredoxin"/>
    <property type="match status" value="1"/>
</dbReference>
<accession>A0ABW3P234</accession>
<gene>
    <name evidence="4" type="ORF">ACFQ24_10800</name>
</gene>
<dbReference type="InterPro" id="IPR004437">
    <property type="entry name" value="ParB/RepB/Spo0J"/>
</dbReference>
<dbReference type="SUPFAM" id="SSF109709">
    <property type="entry name" value="KorB DNA-binding domain-like"/>
    <property type="match status" value="1"/>
</dbReference>
<dbReference type="Proteomes" id="UP001597203">
    <property type="component" value="Unassembled WGS sequence"/>
</dbReference>
<feature type="region of interest" description="Disordered" evidence="2">
    <location>
        <begin position="271"/>
        <end position="290"/>
    </location>
</feature>
<dbReference type="Gene3D" id="1.10.10.2830">
    <property type="match status" value="1"/>
</dbReference>
<keyword evidence="5" id="KW-1185">Reference proteome</keyword>